<feature type="transmembrane region" description="Helical" evidence="7">
    <location>
        <begin position="185"/>
        <end position="208"/>
    </location>
</feature>
<keyword evidence="5 7" id="KW-1133">Transmembrane helix</keyword>
<proteinExistence type="inferred from homology"/>
<evidence type="ECO:0000256" key="4">
    <source>
        <dbReference type="ARBA" id="ARBA00022692"/>
    </source>
</evidence>
<sequence>MLAFAVRRILYSIPVLIVASFIIFALGSASADPLAPLREKNPPAPQNVIDAETIRLHLDQPLLQRYFSWLGGIFTGDFGPSVVSTANIGADLGDRFLVTIRLIALAMVIALILAVVIGVLTAVKQYSKFDYTATFLGFLFLAMPAFWFAILLKQAGIEFNGLVGTQAIYTIGQASVPPPQGTGAYIADIIGHMILPTISLALISYAAWSRFTRASMLEVMNSDYVRLARAKGLTRRTVMVKHGLRTALIPLTTVTALDIASIIGGAVVTENVFQWKGMGDYLVNSIRMNDVYATASWLLIAATVVIAFNLIADLLYGVLDPRIRYA</sequence>
<dbReference type="InterPro" id="IPR035906">
    <property type="entry name" value="MetI-like_sf"/>
</dbReference>
<dbReference type="SUPFAM" id="SSF161098">
    <property type="entry name" value="MetI-like"/>
    <property type="match status" value="1"/>
</dbReference>
<feature type="domain" description="ABC transmembrane type-1" evidence="8">
    <location>
        <begin position="96"/>
        <end position="316"/>
    </location>
</feature>
<dbReference type="GO" id="GO:0005886">
    <property type="term" value="C:plasma membrane"/>
    <property type="evidence" value="ECO:0007669"/>
    <property type="project" value="UniProtKB-SubCell"/>
</dbReference>
<evidence type="ECO:0000256" key="7">
    <source>
        <dbReference type="RuleBase" id="RU363032"/>
    </source>
</evidence>
<dbReference type="OrthoDB" id="147639at2"/>
<keyword evidence="6 7" id="KW-0472">Membrane</keyword>
<feature type="transmembrane region" description="Helical" evidence="7">
    <location>
        <begin position="246"/>
        <end position="268"/>
    </location>
</feature>
<feature type="transmembrane region" description="Helical" evidence="7">
    <location>
        <begin position="135"/>
        <end position="152"/>
    </location>
</feature>
<evidence type="ECO:0000256" key="6">
    <source>
        <dbReference type="ARBA" id="ARBA00023136"/>
    </source>
</evidence>
<reference evidence="9 10" key="1">
    <citation type="submission" date="2016-10" db="EMBL/GenBank/DDBJ databases">
        <authorList>
            <person name="de Groot N.N."/>
        </authorList>
    </citation>
    <scope>NUCLEOTIDE SEQUENCE [LARGE SCALE GENOMIC DNA]</scope>
    <source>
        <strain evidence="9 10">CGMCC 4.3143</strain>
    </source>
</reference>
<feature type="transmembrane region" description="Helical" evidence="7">
    <location>
        <begin position="297"/>
        <end position="319"/>
    </location>
</feature>
<organism evidence="9 10">
    <name type="scientific">Pseudonocardia oroxyli</name>
    <dbReference type="NCBI Taxonomy" id="366584"/>
    <lineage>
        <taxon>Bacteria</taxon>
        <taxon>Bacillati</taxon>
        <taxon>Actinomycetota</taxon>
        <taxon>Actinomycetes</taxon>
        <taxon>Pseudonocardiales</taxon>
        <taxon>Pseudonocardiaceae</taxon>
        <taxon>Pseudonocardia</taxon>
    </lineage>
</organism>
<keyword evidence="2 7" id="KW-0813">Transport</keyword>
<dbReference type="STRING" id="366584.SAMN05216377_10878"/>
<evidence type="ECO:0000259" key="8">
    <source>
        <dbReference type="PROSITE" id="PS50928"/>
    </source>
</evidence>
<dbReference type="EMBL" id="FNBE01000008">
    <property type="protein sequence ID" value="SDF97711.1"/>
    <property type="molecule type" value="Genomic_DNA"/>
</dbReference>
<keyword evidence="3" id="KW-1003">Cell membrane</keyword>
<evidence type="ECO:0000313" key="9">
    <source>
        <dbReference type="EMBL" id="SDF97711.1"/>
    </source>
</evidence>
<dbReference type="Pfam" id="PF19300">
    <property type="entry name" value="BPD_transp_1_N"/>
    <property type="match status" value="1"/>
</dbReference>
<dbReference type="InterPro" id="IPR045621">
    <property type="entry name" value="BPD_transp_1_N"/>
</dbReference>
<evidence type="ECO:0000256" key="3">
    <source>
        <dbReference type="ARBA" id="ARBA00022475"/>
    </source>
</evidence>
<dbReference type="Pfam" id="PF00528">
    <property type="entry name" value="BPD_transp_1"/>
    <property type="match status" value="1"/>
</dbReference>
<dbReference type="CDD" id="cd06261">
    <property type="entry name" value="TM_PBP2"/>
    <property type="match status" value="1"/>
</dbReference>
<keyword evidence="10" id="KW-1185">Reference proteome</keyword>
<keyword evidence="4 7" id="KW-0812">Transmembrane</keyword>
<dbReference type="AlphaFoldDB" id="A0A1G7QGR7"/>
<comment type="subcellular location">
    <subcellularLocation>
        <location evidence="1 7">Cell membrane</location>
        <topology evidence="1 7">Multi-pass membrane protein</topology>
    </subcellularLocation>
</comment>
<dbReference type="PANTHER" id="PTHR43163">
    <property type="entry name" value="DIPEPTIDE TRANSPORT SYSTEM PERMEASE PROTEIN DPPB-RELATED"/>
    <property type="match status" value="1"/>
</dbReference>
<gene>
    <name evidence="9" type="ORF">SAMN05216377_10878</name>
</gene>
<name>A0A1G7QGR7_PSEOR</name>
<evidence type="ECO:0000256" key="5">
    <source>
        <dbReference type="ARBA" id="ARBA00022989"/>
    </source>
</evidence>
<dbReference type="Proteomes" id="UP000198967">
    <property type="component" value="Unassembled WGS sequence"/>
</dbReference>
<dbReference type="GO" id="GO:0055085">
    <property type="term" value="P:transmembrane transport"/>
    <property type="evidence" value="ECO:0007669"/>
    <property type="project" value="InterPro"/>
</dbReference>
<feature type="transmembrane region" description="Helical" evidence="7">
    <location>
        <begin position="102"/>
        <end position="123"/>
    </location>
</feature>
<dbReference type="Gene3D" id="1.10.3720.10">
    <property type="entry name" value="MetI-like"/>
    <property type="match status" value="1"/>
</dbReference>
<dbReference type="RefSeq" id="WP_093083804.1">
    <property type="nucleotide sequence ID" value="NZ_FNBE01000008.1"/>
</dbReference>
<accession>A0A1G7QGR7</accession>
<dbReference type="PROSITE" id="PS50928">
    <property type="entry name" value="ABC_TM1"/>
    <property type="match status" value="1"/>
</dbReference>
<dbReference type="PANTHER" id="PTHR43163:SF9">
    <property type="entry name" value="ABC TRANSPORTER PERMEASE PROTEIN"/>
    <property type="match status" value="1"/>
</dbReference>
<comment type="similarity">
    <text evidence="7">Belongs to the binding-protein-dependent transport system permease family.</text>
</comment>
<evidence type="ECO:0000256" key="2">
    <source>
        <dbReference type="ARBA" id="ARBA00022448"/>
    </source>
</evidence>
<protein>
    <submittedName>
        <fullName evidence="9">Peptide/nickel transport system permease protein</fullName>
    </submittedName>
</protein>
<evidence type="ECO:0000313" key="10">
    <source>
        <dbReference type="Proteomes" id="UP000198967"/>
    </source>
</evidence>
<evidence type="ECO:0000256" key="1">
    <source>
        <dbReference type="ARBA" id="ARBA00004651"/>
    </source>
</evidence>
<dbReference type="InterPro" id="IPR000515">
    <property type="entry name" value="MetI-like"/>
</dbReference>